<dbReference type="SUPFAM" id="SSF55874">
    <property type="entry name" value="ATPase domain of HSP90 chaperone/DNA topoisomerase II/histidine kinase"/>
    <property type="match status" value="1"/>
</dbReference>
<comment type="caution">
    <text evidence="13">The sequence shown here is derived from an EMBL/GenBank/DDBJ whole genome shotgun (WGS) entry which is preliminary data.</text>
</comment>
<dbReference type="Pfam" id="PF02518">
    <property type="entry name" value="HATPase_c"/>
    <property type="match status" value="1"/>
</dbReference>
<gene>
    <name evidence="13" type="ORF">H9809_01150</name>
</gene>
<reference evidence="13" key="1">
    <citation type="journal article" date="2021" name="PeerJ">
        <title>Extensive microbial diversity within the chicken gut microbiome revealed by metagenomics and culture.</title>
        <authorList>
            <person name="Gilroy R."/>
            <person name="Ravi A."/>
            <person name="Getino M."/>
            <person name="Pursley I."/>
            <person name="Horton D.L."/>
            <person name="Alikhan N.F."/>
            <person name="Baker D."/>
            <person name="Gharbi K."/>
            <person name="Hall N."/>
            <person name="Watson M."/>
            <person name="Adriaenssens E.M."/>
            <person name="Foster-Nyarko E."/>
            <person name="Jarju S."/>
            <person name="Secka A."/>
            <person name="Antonio M."/>
            <person name="Oren A."/>
            <person name="Chaudhuri R.R."/>
            <person name="La Ragione R."/>
            <person name="Hildebrand F."/>
            <person name="Pallen M.J."/>
        </authorList>
    </citation>
    <scope>NUCLEOTIDE SEQUENCE</scope>
    <source>
        <strain evidence="13">1068</strain>
    </source>
</reference>
<dbReference type="EC" id="2.7.13.3" evidence="3"/>
<evidence type="ECO:0000256" key="10">
    <source>
        <dbReference type="ARBA" id="ARBA00023136"/>
    </source>
</evidence>
<feature type="transmembrane region" description="Helical" evidence="11">
    <location>
        <begin position="12"/>
        <end position="31"/>
    </location>
</feature>
<dbReference type="PRINTS" id="PR00344">
    <property type="entry name" value="BCTRLSENSOR"/>
</dbReference>
<dbReference type="GO" id="GO:0000155">
    <property type="term" value="F:phosphorelay sensor kinase activity"/>
    <property type="evidence" value="ECO:0007669"/>
    <property type="project" value="TreeGrafter"/>
</dbReference>
<keyword evidence="6 11" id="KW-0812">Transmembrane</keyword>
<dbReference type="InterPro" id="IPR050351">
    <property type="entry name" value="BphY/WalK/GraS-like"/>
</dbReference>
<evidence type="ECO:0000256" key="6">
    <source>
        <dbReference type="ARBA" id="ARBA00022692"/>
    </source>
</evidence>
<keyword evidence="8 11" id="KW-1133">Transmembrane helix</keyword>
<dbReference type="InterPro" id="IPR005467">
    <property type="entry name" value="His_kinase_dom"/>
</dbReference>
<keyword evidence="9" id="KW-0902">Two-component regulatory system</keyword>
<keyword evidence="10 11" id="KW-0472">Membrane</keyword>
<dbReference type="Proteomes" id="UP000824056">
    <property type="component" value="Unassembled WGS sequence"/>
</dbReference>
<dbReference type="GO" id="GO:0004721">
    <property type="term" value="F:phosphoprotein phosphatase activity"/>
    <property type="evidence" value="ECO:0007669"/>
    <property type="project" value="TreeGrafter"/>
</dbReference>
<evidence type="ECO:0000256" key="8">
    <source>
        <dbReference type="ARBA" id="ARBA00022989"/>
    </source>
</evidence>
<evidence type="ECO:0000256" key="2">
    <source>
        <dbReference type="ARBA" id="ARBA00004651"/>
    </source>
</evidence>
<evidence type="ECO:0000256" key="7">
    <source>
        <dbReference type="ARBA" id="ARBA00022777"/>
    </source>
</evidence>
<dbReference type="GO" id="GO:0005886">
    <property type="term" value="C:plasma membrane"/>
    <property type="evidence" value="ECO:0007669"/>
    <property type="project" value="UniProtKB-SubCell"/>
</dbReference>
<dbReference type="EMBL" id="DXBG01000026">
    <property type="protein sequence ID" value="HIZ64504.1"/>
    <property type="molecule type" value="Genomic_DNA"/>
</dbReference>
<reference evidence="13" key="2">
    <citation type="submission" date="2021-04" db="EMBL/GenBank/DDBJ databases">
        <authorList>
            <person name="Gilroy R."/>
        </authorList>
    </citation>
    <scope>NUCLEOTIDE SEQUENCE</scope>
    <source>
        <strain evidence="13">1068</strain>
    </source>
</reference>
<accession>A0A9D2FNJ5</accession>
<dbReference type="PANTHER" id="PTHR45453">
    <property type="entry name" value="PHOSPHATE REGULON SENSOR PROTEIN PHOR"/>
    <property type="match status" value="1"/>
</dbReference>
<evidence type="ECO:0000259" key="12">
    <source>
        <dbReference type="PROSITE" id="PS50109"/>
    </source>
</evidence>
<evidence type="ECO:0000256" key="1">
    <source>
        <dbReference type="ARBA" id="ARBA00000085"/>
    </source>
</evidence>
<name>A0A9D2FNJ5_9FIRM</name>
<evidence type="ECO:0000313" key="13">
    <source>
        <dbReference type="EMBL" id="HIZ64504.1"/>
    </source>
</evidence>
<dbReference type="InterPro" id="IPR004358">
    <property type="entry name" value="Sig_transdc_His_kin-like_C"/>
</dbReference>
<dbReference type="Gene3D" id="3.30.565.10">
    <property type="entry name" value="Histidine kinase-like ATPase, C-terminal domain"/>
    <property type="match status" value="1"/>
</dbReference>
<organism evidence="13 14">
    <name type="scientific">Candidatus Blautia pullicola</name>
    <dbReference type="NCBI Taxonomy" id="2838498"/>
    <lineage>
        <taxon>Bacteria</taxon>
        <taxon>Bacillati</taxon>
        <taxon>Bacillota</taxon>
        <taxon>Clostridia</taxon>
        <taxon>Lachnospirales</taxon>
        <taxon>Lachnospiraceae</taxon>
        <taxon>Blautia</taxon>
    </lineage>
</organism>
<evidence type="ECO:0000313" key="14">
    <source>
        <dbReference type="Proteomes" id="UP000824056"/>
    </source>
</evidence>
<dbReference type="GO" id="GO:0016036">
    <property type="term" value="P:cellular response to phosphate starvation"/>
    <property type="evidence" value="ECO:0007669"/>
    <property type="project" value="TreeGrafter"/>
</dbReference>
<feature type="domain" description="Histidine kinase" evidence="12">
    <location>
        <begin position="126"/>
        <end position="331"/>
    </location>
</feature>
<evidence type="ECO:0000256" key="5">
    <source>
        <dbReference type="ARBA" id="ARBA00022679"/>
    </source>
</evidence>
<evidence type="ECO:0000256" key="4">
    <source>
        <dbReference type="ARBA" id="ARBA00022475"/>
    </source>
</evidence>
<dbReference type="PANTHER" id="PTHR45453:SF2">
    <property type="entry name" value="HISTIDINE KINASE"/>
    <property type="match status" value="1"/>
</dbReference>
<sequence length="337" mass="39804">MSWKVYFKDQKFLILAGLLSAVICQMVLFLFQAKPELQIFIFVLQMAGMWTGLFWDYHRKKGFYENLQKRLDSFQEKYLIQEMIKRPDFLEGKILWDVLAEMGKAMNDEIFRQIRKNQDFKRYVETWVHEVKLPIASMGLMLHKERGEQARLLKEQVNRIDEYVEQVLYYLRSQVPQKDYVIKEYSLGEIINRAIAKHKDSLIRNHVKVIQEVGDVKVLTDEKWIGFILGQLLSNSVKYRKQQEPCIRFFSEESDKVVLSLWDNGMGIPREDVPRVFEHSFTGKNGRICQSSTGMGLYLCSSMCRMLGHRIAIESEEGEYTRVVLEFKRDSHIYPIS</sequence>
<dbReference type="PROSITE" id="PS50109">
    <property type="entry name" value="HIS_KIN"/>
    <property type="match status" value="1"/>
</dbReference>
<keyword evidence="4" id="KW-1003">Cell membrane</keyword>
<proteinExistence type="predicted"/>
<protein>
    <recommendedName>
        <fullName evidence="3">histidine kinase</fullName>
        <ecNumber evidence="3">2.7.13.3</ecNumber>
    </recommendedName>
</protein>
<evidence type="ECO:0000256" key="11">
    <source>
        <dbReference type="SAM" id="Phobius"/>
    </source>
</evidence>
<dbReference type="AlphaFoldDB" id="A0A9D2FNJ5"/>
<comment type="catalytic activity">
    <reaction evidence="1">
        <text>ATP + protein L-histidine = ADP + protein N-phospho-L-histidine.</text>
        <dbReference type="EC" id="2.7.13.3"/>
    </reaction>
</comment>
<keyword evidence="5" id="KW-0808">Transferase</keyword>
<dbReference type="InterPro" id="IPR036890">
    <property type="entry name" value="HATPase_C_sf"/>
</dbReference>
<keyword evidence="7 13" id="KW-0418">Kinase</keyword>
<dbReference type="InterPro" id="IPR003594">
    <property type="entry name" value="HATPase_dom"/>
</dbReference>
<evidence type="ECO:0000256" key="3">
    <source>
        <dbReference type="ARBA" id="ARBA00012438"/>
    </source>
</evidence>
<evidence type="ECO:0000256" key="9">
    <source>
        <dbReference type="ARBA" id="ARBA00023012"/>
    </source>
</evidence>
<comment type="subcellular location">
    <subcellularLocation>
        <location evidence="2">Cell membrane</location>
        <topology evidence="2">Multi-pass membrane protein</topology>
    </subcellularLocation>
</comment>
<dbReference type="SMART" id="SM00387">
    <property type="entry name" value="HATPase_c"/>
    <property type="match status" value="1"/>
</dbReference>